<keyword evidence="2" id="KW-1185">Reference proteome</keyword>
<dbReference type="AlphaFoldDB" id="A0A1M7LFG9"/>
<gene>
    <name evidence="1" type="ORF">SAMN05216179_1041</name>
</gene>
<dbReference type="Proteomes" id="UP000184184">
    <property type="component" value="Unassembled WGS sequence"/>
</dbReference>
<evidence type="ECO:0000313" key="1">
    <source>
        <dbReference type="EMBL" id="SHM76161.1"/>
    </source>
</evidence>
<dbReference type="OrthoDB" id="7063816at2"/>
<reference evidence="1 2" key="1">
    <citation type="submission" date="2016-11" db="EMBL/GenBank/DDBJ databases">
        <authorList>
            <person name="Jaros S."/>
            <person name="Januszkiewicz K."/>
            <person name="Wedrychowicz H."/>
        </authorList>
    </citation>
    <scope>NUCLEOTIDE SEQUENCE [LARGE SCALE GENOMIC DNA]</scope>
    <source>
        <strain evidence="1 2">CGMCC 1.10681</strain>
    </source>
</reference>
<organism evidence="1 2">
    <name type="scientific">Gracilibacillus kekensis</name>
    <dbReference type="NCBI Taxonomy" id="1027249"/>
    <lineage>
        <taxon>Bacteria</taxon>
        <taxon>Bacillati</taxon>
        <taxon>Bacillota</taxon>
        <taxon>Bacilli</taxon>
        <taxon>Bacillales</taxon>
        <taxon>Bacillaceae</taxon>
        <taxon>Gracilibacillus</taxon>
    </lineage>
</organism>
<proteinExistence type="predicted"/>
<evidence type="ECO:0000313" key="2">
    <source>
        <dbReference type="Proteomes" id="UP000184184"/>
    </source>
</evidence>
<sequence length="171" mass="19796">MENAKVKINVQTGDIELEGTEKFVTEQMNDLETTVDIIAQLLKNEPETSVEEFEERKEQEQEKLAKVEENTLDTNCPMGEFYQKFKEGLNDLDKALITAYFIQKQNPDNEFKTREVSEALKEHGIKLTNPSTSLNRLSDKKYIFLTRKEGKKLKYQRVSADGVECLKTLLR</sequence>
<name>A0A1M7LFG9_9BACI</name>
<dbReference type="EMBL" id="FRCZ01000001">
    <property type="protein sequence ID" value="SHM76161.1"/>
    <property type="molecule type" value="Genomic_DNA"/>
</dbReference>
<accession>A0A1M7LFG9</accession>
<dbReference type="RefSeq" id="WP_073200246.1">
    <property type="nucleotide sequence ID" value="NZ_FRCZ01000001.1"/>
</dbReference>
<protein>
    <submittedName>
        <fullName evidence="1">Uncharacterized protein</fullName>
    </submittedName>
</protein>